<evidence type="ECO:0000256" key="1">
    <source>
        <dbReference type="SAM" id="Coils"/>
    </source>
</evidence>
<feature type="coiled-coil region" evidence="1">
    <location>
        <begin position="194"/>
        <end position="221"/>
    </location>
</feature>
<dbReference type="AlphaFoldDB" id="A0A1U7YHY4"/>
<keyword evidence="1" id="KW-0175">Coiled coil</keyword>
<reference evidence="3" key="2">
    <citation type="submission" date="2025-08" db="UniProtKB">
        <authorList>
            <consortium name="RefSeq"/>
        </authorList>
    </citation>
    <scope>IDENTIFICATION</scope>
    <source>
        <tissue evidence="3">Leaf</tissue>
    </source>
</reference>
<evidence type="ECO:0000313" key="3">
    <source>
        <dbReference type="RefSeq" id="XP_009798864.1"/>
    </source>
</evidence>
<dbReference type="OrthoDB" id="1242775at2759"/>
<dbReference type="PANTHER" id="PTHR48200:SF1">
    <property type="entry name" value="AMINOTRANSFERASE-LIKE PLANT MOBILE DOMAIN-CONTAINING PROTEIN"/>
    <property type="match status" value="1"/>
</dbReference>
<sequence>MWMIEHLRRHPKFMRYASDGNNFIKKYEEMVEDYKSPDGFEAWVSYLRKLRADQIEWTIGWLPMTEVIYMTASKGYLMMMGARSIQPYAPQRVLRQLGRYQVIPEEADLSNQVIELHPKATIPEALVQRDWNCCRYLKSNTQVPDPAKGEVDPNYVAWFEKSFYVYNEPEPEPEHVRPAKRPHVQAFDDKIQERLAWEERKKEYQATIHDLREKLRNVTFNNDLQAQEAEGERRRLVRENEALRA</sequence>
<proteinExistence type="predicted"/>
<organism evidence="2 3">
    <name type="scientific">Nicotiana sylvestris</name>
    <name type="common">Wood tobacco</name>
    <name type="synonym">South American tobacco</name>
    <dbReference type="NCBI Taxonomy" id="4096"/>
    <lineage>
        <taxon>Eukaryota</taxon>
        <taxon>Viridiplantae</taxon>
        <taxon>Streptophyta</taxon>
        <taxon>Embryophyta</taxon>
        <taxon>Tracheophyta</taxon>
        <taxon>Spermatophyta</taxon>
        <taxon>Magnoliopsida</taxon>
        <taxon>eudicotyledons</taxon>
        <taxon>Gunneridae</taxon>
        <taxon>Pentapetalae</taxon>
        <taxon>asterids</taxon>
        <taxon>lamiids</taxon>
        <taxon>Solanales</taxon>
        <taxon>Solanaceae</taxon>
        <taxon>Nicotianoideae</taxon>
        <taxon>Nicotianeae</taxon>
        <taxon>Nicotiana</taxon>
    </lineage>
</organism>
<keyword evidence="2" id="KW-1185">Reference proteome</keyword>
<accession>A0A1U7YHY4</accession>
<reference evidence="2" key="1">
    <citation type="journal article" date="2013" name="Genome Biol.">
        <title>Reference genomes and transcriptomes of Nicotiana sylvestris and Nicotiana tomentosiformis.</title>
        <authorList>
            <person name="Sierro N."/>
            <person name="Battey J.N."/>
            <person name="Ouadi S."/>
            <person name="Bovet L."/>
            <person name="Goepfert S."/>
            <person name="Bakaher N."/>
            <person name="Peitsch M.C."/>
            <person name="Ivanov N.V."/>
        </authorList>
    </citation>
    <scope>NUCLEOTIDE SEQUENCE [LARGE SCALE GENOMIC DNA]</scope>
</reference>
<name>A0A1U7YHY4_NICSY</name>
<dbReference type="RefSeq" id="XP_009798864.1">
    <property type="nucleotide sequence ID" value="XM_009800562.1"/>
</dbReference>
<protein>
    <submittedName>
        <fullName evidence="3">Uncharacterized protein LOC104245016</fullName>
    </submittedName>
</protein>
<evidence type="ECO:0000313" key="2">
    <source>
        <dbReference type="Proteomes" id="UP000189701"/>
    </source>
</evidence>
<gene>
    <name evidence="3" type="primary">LOC104245016</name>
</gene>
<dbReference type="PANTHER" id="PTHR48200">
    <property type="entry name" value="PROTEIN, PUTATIVE-RELATED"/>
    <property type="match status" value="1"/>
</dbReference>
<dbReference type="Proteomes" id="UP000189701">
    <property type="component" value="Unplaced"/>
</dbReference>